<dbReference type="InterPro" id="IPR050924">
    <property type="entry name" value="Peroxiredoxin_BCP/PrxQ"/>
</dbReference>
<dbReference type="RefSeq" id="WP_312892625.1">
    <property type="nucleotide sequence ID" value="NZ_JACBZD010000001.1"/>
</dbReference>
<evidence type="ECO:0000313" key="14">
    <source>
        <dbReference type="Proteomes" id="UP000567795"/>
    </source>
</evidence>
<organism evidence="13 14">
    <name type="scientific">Allostreptomyces psammosilenae</name>
    <dbReference type="NCBI Taxonomy" id="1892865"/>
    <lineage>
        <taxon>Bacteria</taxon>
        <taxon>Bacillati</taxon>
        <taxon>Actinomycetota</taxon>
        <taxon>Actinomycetes</taxon>
        <taxon>Kitasatosporales</taxon>
        <taxon>Streptomycetaceae</taxon>
        <taxon>Allostreptomyces</taxon>
    </lineage>
</organism>
<accession>A0A852ZUW2</accession>
<keyword evidence="14" id="KW-1185">Reference proteome</keyword>
<keyword evidence="4" id="KW-0049">Antioxidant</keyword>
<comment type="caution">
    <text evidence="13">The sequence shown here is derived from an EMBL/GenBank/DDBJ whole genome shotgun (WGS) entry which is preliminary data.</text>
</comment>
<feature type="domain" description="Thioredoxin" evidence="12">
    <location>
        <begin position="43"/>
        <end position="215"/>
    </location>
</feature>
<keyword evidence="6" id="KW-1015">Disulfide bond</keyword>
<keyword evidence="3" id="KW-0575">Peroxidase</keyword>
<evidence type="ECO:0000256" key="9">
    <source>
        <dbReference type="ARBA" id="ARBA00038489"/>
    </source>
</evidence>
<evidence type="ECO:0000256" key="1">
    <source>
        <dbReference type="ARBA" id="ARBA00003330"/>
    </source>
</evidence>
<dbReference type="PANTHER" id="PTHR42801:SF7">
    <property type="entry name" value="SLL1159 PROTEIN"/>
    <property type="match status" value="1"/>
</dbReference>
<dbReference type="SUPFAM" id="SSF52833">
    <property type="entry name" value="Thioredoxin-like"/>
    <property type="match status" value="1"/>
</dbReference>
<protein>
    <recommendedName>
        <fullName evidence="2">thioredoxin-dependent peroxiredoxin</fullName>
        <ecNumber evidence="2">1.11.1.24</ecNumber>
    </recommendedName>
    <alternativeName>
        <fullName evidence="10">Bacterioferritin comigratory protein</fullName>
    </alternativeName>
    <alternativeName>
        <fullName evidence="8">Thioredoxin peroxidase</fullName>
    </alternativeName>
</protein>
<proteinExistence type="inferred from homology"/>
<comment type="catalytic activity">
    <reaction evidence="11">
        <text>a hydroperoxide + [thioredoxin]-dithiol = an alcohol + [thioredoxin]-disulfide + H2O</text>
        <dbReference type="Rhea" id="RHEA:62620"/>
        <dbReference type="Rhea" id="RHEA-COMP:10698"/>
        <dbReference type="Rhea" id="RHEA-COMP:10700"/>
        <dbReference type="ChEBI" id="CHEBI:15377"/>
        <dbReference type="ChEBI" id="CHEBI:29950"/>
        <dbReference type="ChEBI" id="CHEBI:30879"/>
        <dbReference type="ChEBI" id="CHEBI:35924"/>
        <dbReference type="ChEBI" id="CHEBI:50058"/>
        <dbReference type="EC" id="1.11.1.24"/>
    </reaction>
</comment>
<evidence type="ECO:0000256" key="5">
    <source>
        <dbReference type="ARBA" id="ARBA00023002"/>
    </source>
</evidence>
<dbReference type="AlphaFoldDB" id="A0A852ZUW2"/>
<evidence type="ECO:0000256" key="4">
    <source>
        <dbReference type="ARBA" id="ARBA00022862"/>
    </source>
</evidence>
<keyword evidence="7" id="KW-0676">Redox-active center</keyword>
<evidence type="ECO:0000256" key="11">
    <source>
        <dbReference type="ARBA" id="ARBA00049091"/>
    </source>
</evidence>
<name>A0A852ZUW2_9ACTN</name>
<dbReference type="PROSITE" id="PS51352">
    <property type="entry name" value="THIOREDOXIN_2"/>
    <property type="match status" value="1"/>
</dbReference>
<dbReference type="InterPro" id="IPR013766">
    <property type="entry name" value="Thioredoxin_domain"/>
</dbReference>
<dbReference type="GO" id="GO:0008379">
    <property type="term" value="F:thioredoxin peroxidase activity"/>
    <property type="evidence" value="ECO:0007669"/>
    <property type="project" value="TreeGrafter"/>
</dbReference>
<evidence type="ECO:0000256" key="10">
    <source>
        <dbReference type="ARBA" id="ARBA00041373"/>
    </source>
</evidence>
<dbReference type="InterPro" id="IPR036249">
    <property type="entry name" value="Thioredoxin-like_sf"/>
</dbReference>
<evidence type="ECO:0000256" key="6">
    <source>
        <dbReference type="ARBA" id="ARBA00023157"/>
    </source>
</evidence>
<dbReference type="EC" id="1.11.1.24" evidence="2"/>
<dbReference type="EMBL" id="JACBZD010000001">
    <property type="protein sequence ID" value="NYI06183.1"/>
    <property type="molecule type" value="Genomic_DNA"/>
</dbReference>
<evidence type="ECO:0000256" key="7">
    <source>
        <dbReference type="ARBA" id="ARBA00023284"/>
    </source>
</evidence>
<sequence length="215" mass="23582">MSLNEQLRAVLELAPRQIPAEALAVMERAARELEASGLAKAALTVGDQAPRFALPDAHGTTVALDDLLAQGPVVISFYRGAWCPYCNLELRALQQSLDDFHRHGARLVAISPQLPDQSLTLIERHELAFDVLSDVGSQVSREFGLAFDLTDELAAVYQSFGIELERVNGGHARTLPIPATYLLDHQGVIRWAHVNTDYTRRAEPADIVTALAELH</sequence>
<dbReference type="CDD" id="cd02970">
    <property type="entry name" value="PRX_like2"/>
    <property type="match status" value="1"/>
</dbReference>
<dbReference type="Gene3D" id="3.40.30.10">
    <property type="entry name" value="Glutaredoxin"/>
    <property type="match status" value="1"/>
</dbReference>
<reference evidence="13 14" key="1">
    <citation type="submission" date="2020-07" db="EMBL/GenBank/DDBJ databases">
        <title>Sequencing the genomes of 1000 actinobacteria strains.</title>
        <authorList>
            <person name="Klenk H.-P."/>
        </authorList>
    </citation>
    <scope>NUCLEOTIDE SEQUENCE [LARGE SCALE GENOMIC DNA]</scope>
    <source>
        <strain evidence="13 14">DSM 42178</strain>
    </source>
</reference>
<dbReference type="Pfam" id="PF00578">
    <property type="entry name" value="AhpC-TSA"/>
    <property type="match status" value="1"/>
</dbReference>
<comment type="similarity">
    <text evidence="9">Belongs to the peroxiredoxin family. BCP/PrxQ subfamily.</text>
</comment>
<dbReference type="PANTHER" id="PTHR42801">
    <property type="entry name" value="THIOREDOXIN-DEPENDENT PEROXIDE REDUCTASE"/>
    <property type="match status" value="1"/>
</dbReference>
<dbReference type="GO" id="GO:0034599">
    <property type="term" value="P:cellular response to oxidative stress"/>
    <property type="evidence" value="ECO:0007669"/>
    <property type="project" value="TreeGrafter"/>
</dbReference>
<dbReference type="GO" id="GO:0045454">
    <property type="term" value="P:cell redox homeostasis"/>
    <property type="evidence" value="ECO:0007669"/>
    <property type="project" value="TreeGrafter"/>
</dbReference>
<keyword evidence="5" id="KW-0560">Oxidoreductase</keyword>
<dbReference type="GO" id="GO:0005737">
    <property type="term" value="C:cytoplasm"/>
    <property type="evidence" value="ECO:0007669"/>
    <property type="project" value="TreeGrafter"/>
</dbReference>
<evidence type="ECO:0000256" key="3">
    <source>
        <dbReference type="ARBA" id="ARBA00022559"/>
    </source>
</evidence>
<dbReference type="Proteomes" id="UP000567795">
    <property type="component" value="Unassembled WGS sequence"/>
</dbReference>
<evidence type="ECO:0000256" key="2">
    <source>
        <dbReference type="ARBA" id="ARBA00013017"/>
    </source>
</evidence>
<comment type="function">
    <text evidence="1">Thiol-specific peroxidase that catalyzes the reduction of hydrogen peroxide and organic hydroperoxides to water and alcohols, respectively. Plays a role in cell protection against oxidative stress by detoxifying peroxides and as sensor of hydrogen peroxide-mediated signaling events.</text>
</comment>
<evidence type="ECO:0000256" key="8">
    <source>
        <dbReference type="ARBA" id="ARBA00032824"/>
    </source>
</evidence>
<dbReference type="InterPro" id="IPR000866">
    <property type="entry name" value="AhpC/TSA"/>
</dbReference>
<evidence type="ECO:0000313" key="13">
    <source>
        <dbReference type="EMBL" id="NYI06183.1"/>
    </source>
</evidence>
<gene>
    <name evidence="13" type="ORF">FHU37_003126</name>
</gene>
<evidence type="ECO:0000259" key="12">
    <source>
        <dbReference type="PROSITE" id="PS51352"/>
    </source>
</evidence>